<dbReference type="EMBL" id="KN294002">
    <property type="protein sequence ID" value="KGQ01433.1"/>
    <property type="molecule type" value="Genomic_DNA"/>
</dbReference>
<gene>
    <name evidence="2" type="ORF">PAAG_11900</name>
</gene>
<feature type="region of interest" description="Disordered" evidence="1">
    <location>
        <begin position="1"/>
        <end position="101"/>
    </location>
</feature>
<accession>A0A0A2V1P6</accession>
<dbReference type="RefSeq" id="XP_015702955.1">
    <property type="nucleotide sequence ID" value="XM_015847467.1"/>
</dbReference>
<proteinExistence type="predicted"/>
<dbReference type="GeneID" id="26970741"/>
<feature type="compositionally biased region" description="Basic and acidic residues" evidence="1">
    <location>
        <begin position="89"/>
        <end position="101"/>
    </location>
</feature>
<feature type="compositionally biased region" description="Basic and acidic residues" evidence="1">
    <location>
        <begin position="65"/>
        <end position="79"/>
    </location>
</feature>
<evidence type="ECO:0000313" key="2">
    <source>
        <dbReference type="EMBL" id="KGQ01433.1"/>
    </source>
</evidence>
<sequence>MSHKRKHDRTAEPCARKSARWSNGDRLVSCWDDEDQGTRQRGRQTDRRVGGKWKKRGTVYNKTRAYKDSHSEQTERHSLVPDCTPDPRMMGRDKELDEYHE</sequence>
<dbReference type="AlphaFoldDB" id="A0A0A2V1P6"/>
<reference evidence="2 3" key="1">
    <citation type="journal article" date="2011" name="PLoS Genet.">
        <title>Comparative genomic analysis of human fungal pathogens causing paracoccidioidomycosis.</title>
        <authorList>
            <person name="Desjardins C.A."/>
            <person name="Champion M.D."/>
            <person name="Holder J.W."/>
            <person name="Muszewska A."/>
            <person name="Goldberg J."/>
            <person name="Bailao A.M."/>
            <person name="Brigido M.M."/>
            <person name="Ferreira M.E."/>
            <person name="Garcia A.M."/>
            <person name="Grynberg M."/>
            <person name="Gujja S."/>
            <person name="Heiman D.I."/>
            <person name="Henn M.R."/>
            <person name="Kodira C.D."/>
            <person name="Leon-Narvaez H."/>
            <person name="Longo L.V."/>
            <person name="Ma L.J."/>
            <person name="Malavazi I."/>
            <person name="Matsuo A.L."/>
            <person name="Morais F.V."/>
            <person name="Pereira M."/>
            <person name="Rodriguez-Brito S."/>
            <person name="Sakthikumar S."/>
            <person name="Salem-Izacc S.M."/>
            <person name="Sykes S.M."/>
            <person name="Teixeira M.M."/>
            <person name="Vallejo M.C."/>
            <person name="Walter M.E."/>
            <person name="Yandava C."/>
            <person name="Young S."/>
            <person name="Zeng Q."/>
            <person name="Zucker J."/>
            <person name="Felipe M.S."/>
            <person name="Goldman G.H."/>
            <person name="Haas B.J."/>
            <person name="McEwen J.G."/>
            <person name="Nino-Vega G."/>
            <person name="Puccia R."/>
            <person name="San-Blas G."/>
            <person name="Soares C.M."/>
            <person name="Birren B.W."/>
            <person name="Cuomo C.A."/>
        </authorList>
    </citation>
    <scope>NUCLEOTIDE SEQUENCE [LARGE SCALE GENOMIC DNA]</scope>
    <source>
        <strain evidence="3">ATCC MYA-826 / Pb01</strain>
    </source>
</reference>
<dbReference type="HOGENOM" id="CLU_2292504_0_0_1"/>
<keyword evidence="3" id="KW-1185">Reference proteome</keyword>
<dbReference type="KEGG" id="pbl:PAAG_11900"/>
<protein>
    <submittedName>
        <fullName evidence="2">Uncharacterized protein</fullName>
    </submittedName>
</protein>
<evidence type="ECO:0000256" key="1">
    <source>
        <dbReference type="SAM" id="MobiDB-lite"/>
    </source>
</evidence>
<evidence type="ECO:0000313" key="3">
    <source>
        <dbReference type="Proteomes" id="UP000002059"/>
    </source>
</evidence>
<name>A0A0A2V1P6_PARBA</name>
<organism evidence="2 3">
    <name type="scientific">Paracoccidioides lutzii (strain ATCC MYA-826 / Pb01)</name>
    <name type="common">Paracoccidioides brasiliensis</name>
    <dbReference type="NCBI Taxonomy" id="502779"/>
    <lineage>
        <taxon>Eukaryota</taxon>
        <taxon>Fungi</taxon>
        <taxon>Dikarya</taxon>
        <taxon>Ascomycota</taxon>
        <taxon>Pezizomycotina</taxon>
        <taxon>Eurotiomycetes</taxon>
        <taxon>Eurotiomycetidae</taxon>
        <taxon>Onygenales</taxon>
        <taxon>Ajellomycetaceae</taxon>
        <taxon>Paracoccidioides</taxon>
    </lineage>
</organism>
<dbReference type="VEuPathDB" id="FungiDB:PAAG_11900"/>
<dbReference type="Proteomes" id="UP000002059">
    <property type="component" value="Partially assembled WGS sequence"/>
</dbReference>